<dbReference type="Proteomes" id="UP001183420">
    <property type="component" value="Unassembled WGS sequence"/>
</dbReference>
<evidence type="ECO:0000313" key="2">
    <source>
        <dbReference type="EMBL" id="MDT0318435.1"/>
    </source>
</evidence>
<sequence>MIDLHPPRLDRAQGVRLDQPAYSADFWQRYTRLDRRDSWKLERGQHFVEQDSPSRAALGRGDWAEALRLLEGRRAGLREEAEQDRRLGTVFHRVRVVEKPFTPYIQWELHSLLLNAEDGGEDIRIVEAGELHALEVDRPLPELVVLGGETLYEVVYTDEGVLDGCVRFTDPQLVDDWQDLTRALFERGEELSSYFAREVAPLPPPRLTTDEE</sequence>
<evidence type="ECO:0000259" key="1">
    <source>
        <dbReference type="Pfam" id="PF21806"/>
    </source>
</evidence>
<comment type="caution">
    <text evidence="2">The sequence shown here is derived from an EMBL/GenBank/DDBJ whole genome shotgun (WGS) entry which is preliminary data.</text>
</comment>
<reference evidence="3" key="1">
    <citation type="submission" date="2023-07" db="EMBL/GenBank/DDBJ databases">
        <title>30 novel species of actinomycetes from the DSMZ collection.</title>
        <authorList>
            <person name="Nouioui I."/>
        </authorList>
    </citation>
    <scope>NUCLEOTIDE SEQUENCE [LARGE SCALE GENOMIC DNA]</scope>
    <source>
        <strain evidence="3">DSM 44918</strain>
    </source>
</reference>
<evidence type="ECO:0000313" key="3">
    <source>
        <dbReference type="Proteomes" id="UP001183420"/>
    </source>
</evidence>
<organism evidence="2 3">
    <name type="scientific">Streptomyces millisiae</name>
    <dbReference type="NCBI Taxonomy" id="3075542"/>
    <lineage>
        <taxon>Bacteria</taxon>
        <taxon>Bacillati</taxon>
        <taxon>Actinomycetota</taxon>
        <taxon>Actinomycetes</taxon>
        <taxon>Kitasatosporales</taxon>
        <taxon>Streptomycetaceae</taxon>
        <taxon>Streptomyces</taxon>
    </lineage>
</organism>
<name>A0ABU2LLH1_9ACTN</name>
<feature type="domain" description="DUF6879" evidence="1">
    <location>
        <begin position="26"/>
        <end position="196"/>
    </location>
</feature>
<protein>
    <recommendedName>
        <fullName evidence="1">DUF6879 domain-containing protein</fullName>
    </recommendedName>
</protein>
<dbReference type="RefSeq" id="WP_311597109.1">
    <property type="nucleotide sequence ID" value="NZ_JAVREM010000006.1"/>
</dbReference>
<keyword evidence="3" id="KW-1185">Reference proteome</keyword>
<dbReference type="EMBL" id="JAVREM010000006">
    <property type="protein sequence ID" value="MDT0318435.1"/>
    <property type="molecule type" value="Genomic_DNA"/>
</dbReference>
<gene>
    <name evidence="2" type="ORF">RNC47_08825</name>
</gene>
<dbReference type="InterPro" id="IPR049244">
    <property type="entry name" value="DUF6879"/>
</dbReference>
<dbReference type="Pfam" id="PF21806">
    <property type="entry name" value="DUF6879"/>
    <property type="match status" value="1"/>
</dbReference>
<proteinExistence type="predicted"/>
<accession>A0ABU2LLH1</accession>